<reference evidence="5" key="1">
    <citation type="submission" date="2018-05" db="EMBL/GenBank/DDBJ databases">
        <authorList>
            <person name="Lanie J.A."/>
            <person name="Ng W.-L."/>
            <person name="Kazmierczak K.M."/>
            <person name="Andrzejewski T.M."/>
            <person name="Davidsen T.M."/>
            <person name="Wayne K.J."/>
            <person name="Tettelin H."/>
            <person name="Glass J.I."/>
            <person name="Rusch D."/>
            <person name="Podicherti R."/>
            <person name="Tsui H.-C.T."/>
            <person name="Winkler M.E."/>
        </authorList>
    </citation>
    <scope>NUCLEOTIDE SEQUENCE</scope>
</reference>
<keyword evidence="2" id="KW-0548">Nucleotidyltransferase</keyword>
<name>A0A383D477_9ZZZZ</name>
<dbReference type="GO" id="GO:0006261">
    <property type="term" value="P:DNA-templated DNA replication"/>
    <property type="evidence" value="ECO:0007669"/>
    <property type="project" value="TreeGrafter"/>
</dbReference>
<dbReference type="GO" id="GO:0009360">
    <property type="term" value="C:DNA polymerase III complex"/>
    <property type="evidence" value="ECO:0007669"/>
    <property type="project" value="InterPro"/>
</dbReference>
<evidence type="ECO:0000313" key="5">
    <source>
        <dbReference type="EMBL" id="SVE39336.1"/>
    </source>
</evidence>
<comment type="catalytic activity">
    <reaction evidence="3">
        <text>DNA(n) + a 2'-deoxyribonucleoside 5'-triphosphate = DNA(n+1) + diphosphate</text>
        <dbReference type="Rhea" id="RHEA:22508"/>
        <dbReference type="Rhea" id="RHEA-COMP:17339"/>
        <dbReference type="Rhea" id="RHEA-COMP:17340"/>
        <dbReference type="ChEBI" id="CHEBI:33019"/>
        <dbReference type="ChEBI" id="CHEBI:61560"/>
        <dbReference type="ChEBI" id="CHEBI:173112"/>
        <dbReference type="EC" id="2.7.7.7"/>
    </reaction>
</comment>
<evidence type="ECO:0000259" key="4">
    <source>
        <dbReference type="SMART" id="SM00382"/>
    </source>
</evidence>
<dbReference type="AlphaFoldDB" id="A0A383D477"/>
<protein>
    <recommendedName>
        <fullName evidence="1">DNA-directed DNA polymerase</fullName>
        <ecNumber evidence="1">2.7.7.7</ecNumber>
    </recommendedName>
</protein>
<evidence type="ECO:0000256" key="1">
    <source>
        <dbReference type="ARBA" id="ARBA00012417"/>
    </source>
</evidence>
<dbReference type="Pfam" id="PF13177">
    <property type="entry name" value="DNA_pol3_delta2"/>
    <property type="match status" value="1"/>
</dbReference>
<dbReference type="InterPro" id="IPR003593">
    <property type="entry name" value="AAA+_ATPase"/>
</dbReference>
<evidence type="ECO:0000256" key="2">
    <source>
        <dbReference type="ARBA" id="ARBA00022932"/>
    </source>
</evidence>
<accession>A0A383D477</accession>
<dbReference type="PANTHER" id="PTHR11669:SF0">
    <property type="entry name" value="PROTEIN STICHEL-LIKE 2"/>
    <property type="match status" value="1"/>
</dbReference>
<dbReference type="EC" id="2.7.7.7" evidence="1"/>
<feature type="non-terminal residue" evidence="5">
    <location>
        <position position="213"/>
    </location>
</feature>
<dbReference type="Gene3D" id="3.40.50.300">
    <property type="entry name" value="P-loop containing nucleotide triphosphate hydrolases"/>
    <property type="match status" value="1"/>
</dbReference>
<dbReference type="NCBIfam" id="TIGR02397">
    <property type="entry name" value="dnaX_nterm"/>
    <property type="match status" value="1"/>
</dbReference>
<evidence type="ECO:0000256" key="3">
    <source>
        <dbReference type="ARBA" id="ARBA00049244"/>
    </source>
</evidence>
<dbReference type="SUPFAM" id="SSF52540">
    <property type="entry name" value="P-loop containing nucleoside triphosphate hydrolases"/>
    <property type="match status" value="1"/>
</dbReference>
<dbReference type="SMART" id="SM00382">
    <property type="entry name" value="AAA"/>
    <property type="match status" value="1"/>
</dbReference>
<keyword evidence="2" id="KW-0808">Transferase</keyword>
<dbReference type="CDD" id="cd00009">
    <property type="entry name" value="AAA"/>
    <property type="match status" value="1"/>
</dbReference>
<dbReference type="InterPro" id="IPR050238">
    <property type="entry name" value="DNA_Rep/Repair_Clamp_Loader"/>
</dbReference>
<dbReference type="InterPro" id="IPR012763">
    <property type="entry name" value="DNA_pol_III_sug/sutau_N"/>
</dbReference>
<dbReference type="GO" id="GO:0005524">
    <property type="term" value="F:ATP binding"/>
    <property type="evidence" value="ECO:0007669"/>
    <property type="project" value="InterPro"/>
</dbReference>
<gene>
    <name evidence="5" type="ORF">METZ01_LOCUS492190</name>
</gene>
<dbReference type="PANTHER" id="PTHR11669">
    <property type="entry name" value="REPLICATION FACTOR C / DNA POLYMERASE III GAMMA-TAU SUBUNIT"/>
    <property type="match status" value="1"/>
</dbReference>
<feature type="domain" description="AAA+ ATPase" evidence="4">
    <location>
        <begin position="40"/>
        <end position="186"/>
    </location>
</feature>
<dbReference type="EMBL" id="UINC01214211">
    <property type="protein sequence ID" value="SVE39336.1"/>
    <property type="molecule type" value="Genomic_DNA"/>
</dbReference>
<proteinExistence type="predicted"/>
<keyword evidence="2" id="KW-0239">DNA-directed DNA polymerase</keyword>
<sequence length="213" mass="23853">MEKVVHKVLALKYRPKNFNELIGQDIAVETIKNSILLKKLPNAYLLSGIRGVGKTTTARLIAQAINCKKNFIQGEKCNSKEYCSCREISEFKNLDVIEIDGAQHTGVDSTKELIASCLYAPTAAKYKVIIADEFQMLSKSSFAALLKTLEEPPHGRIKFIFCTTEVKKIPVTIISRCQRFDLHRVSIKDLVENLKKISKIENGKISEGALILI</sequence>
<dbReference type="GO" id="GO:0003887">
    <property type="term" value="F:DNA-directed DNA polymerase activity"/>
    <property type="evidence" value="ECO:0007669"/>
    <property type="project" value="UniProtKB-KW"/>
</dbReference>
<organism evidence="5">
    <name type="scientific">marine metagenome</name>
    <dbReference type="NCBI Taxonomy" id="408172"/>
    <lineage>
        <taxon>unclassified sequences</taxon>
        <taxon>metagenomes</taxon>
        <taxon>ecological metagenomes</taxon>
    </lineage>
</organism>
<dbReference type="InterPro" id="IPR027417">
    <property type="entry name" value="P-loop_NTPase"/>
</dbReference>